<comment type="caution">
    <text evidence="2">The sequence shown here is derived from an EMBL/GenBank/DDBJ whole genome shotgun (WGS) entry which is preliminary data.</text>
</comment>
<dbReference type="Proteomes" id="UP000281118">
    <property type="component" value="Unassembled WGS sequence"/>
</dbReference>
<keyword evidence="1" id="KW-0175">Coiled coil</keyword>
<proteinExistence type="predicted"/>
<evidence type="ECO:0000313" key="3">
    <source>
        <dbReference type="Proteomes" id="UP000281118"/>
    </source>
</evidence>
<protein>
    <recommendedName>
        <fullName evidence="4">Ead/Ea22-like family protein</fullName>
    </recommendedName>
</protein>
<dbReference type="EMBL" id="RXFT01000007">
    <property type="protein sequence ID" value="RUR69032.1"/>
    <property type="molecule type" value="Genomic_DNA"/>
</dbReference>
<evidence type="ECO:0000256" key="1">
    <source>
        <dbReference type="SAM" id="Coils"/>
    </source>
</evidence>
<evidence type="ECO:0000313" key="2">
    <source>
        <dbReference type="EMBL" id="RUR69032.1"/>
    </source>
</evidence>
<accession>A0A3S0ZPS6</accession>
<organism evidence="2 3">
    <name type="scientific">Variovorax guangxiensis</name>
    <dbReference type="NCBI Taxonomy" id="1775474"/>
    <lineage>
        <taxon>Bacteria</taxon>
        <taxon>Pseudomonadati</taxon>
        <taxon>Pseudomonadota</taxon>
        <taxon>Betaproteobacteria</taxon>
        <taxon>Burkholderiales</taxon>
        <taxon>Comamonadaceae</taxon>
        <taxon>Variovorax</taxon>
    </lineage>
</organism>
<reference evidence="2 3" key="1">
    <citation type="submission" date="2018-12" db="EMBL/GenBank/DDBJ databases">
        <title>The genome sequences of Variovorax guangxiensis DSM 27352.</title>
        <authorList>
            <person name="Gao J."/>
            <person name="Sun J."/>
        </authorList>
    </citation>
    <scope>NUCLEOTIDE SEQUENCE [LARGE SCALE GENOMIC DNA]</scope>
    <source>
        <strain evidence="2 3">DSM 27352</strain>
    </source>
</reference>
<dbReference type="OrthoDB" id="9922456at2"/>
<sequence length="138" mass="14871">MSDTPTPSQAAEMPVIAYLRATKDEMPVWDGDDCVCQDPVYPSDPDGSDADCISMPVVRLSDAESQLAELRAEVERLRADSRRLDHLQARGATVEILPAGLAWKFQVGGFHGAVSYDIRRAIDAARAALAADGKDGAR</sequence>
<evidence type="ECO:0008006" key="4">
    <source>
        <dbReference type="Google" id="ProtNLM"/>
    </source>
</evidence>
<gene>
    <name evidence="2" type="ORF">EJP67_18400</name>
</gene>
<dbReference type="RefSeq" id="WP_126023148.1">
    <property type="nucleotide sequence ID" value="NZ_RXFT01000007.1"/>
</dbReference>
<dbReference type="AlphaFoldDB" id="A0A3S0ZPS6"/>
<feature type="coiled-coil region" evidence="1">
    <location>
        <begin position="60"/>
        <end position="87"/>
    </location>
</feature>
<name>A0A3S0ZPS6_9BURK</name>